<dbReference type="PANTHER" id="PTHR43386">
    <property type="entry name" value="OLIGOPEPTIDE TRANSPORT SYSTEM PERMEASE PROTEIN APPC"/>
    <property type="match status" value="1"/>
</dbReference>
<evidence type="ECO:0000256" key="7">
    <source>
        <dbReference type="RuleBase" id="RU363032"/>
    </source>
</evidence>
<name>A0A1H5PZ50_9ACTN</name>
<dbReference type="Proteomes" id="UP000181980">
    <property type="component" value="Unassembled WGS sequence"/>
</dbReference>
<evidence type="ECO:0000256" key="5">
    <source>
        <dbReference type="ARBA" id="ARBA00022989"/>
    </source>
</evidence>
<evidence type="ECO:0000256" key="8">
    <source>
        <dbReference type="SAM" id="MobiDB-lite"/>
    </source>
</evidence>
<dbReference type="GO" id="GO:0005886">
    <property type="term" value="C:plasma membrane"/>
    <property type="evidence" value="ECO:0007669"/>
    <property type="project" value="UniProtKB-SubCell"/>
</dbReference>
<dbReference type="SUPFAM" id="SSF161098">
    <property type="entry name" value="MetI-like"/>
    <property type="match status" value="1"/>
</dbReference>
<keyword evidence="11" id="KW-1185">Reference proteome</keyword>
<reference evidence="11" key="1">
    <citation type="submission" date="2016-10" db="EMBL/GenBank/DDBJ databases">
        <authorList>
            <person name="Varghese N."/>
            <person name="Submissions S."/>
        </authorList>
    </citation>
    <scope>NUCLEOTIDE SEQUENCE [LARGE SCALE GENOMIC DNA]</scope>
    <source>
        <strain evidence="11">DSM 45237</strain>
    </source>
</reference>
<evidence type="ECO:0000313" key="10">
    <source>
        <dbReference type="EMBL" id="SEF18458.1"/>
    </source>
</evidence>
<dbReference type="GO" id="GO:0055085">
    <property type="term" value="P:transmembrane transport"/>
    <property type="evidence" value="ECO:0007669"/>
    <property type="project" value="InterPro"/>
</dbReference>
<sequence length="316" mass="33026">MSDLRPSLDTADVAAAQEAVAAEPGPGGPSPRRRSPRAMAVRRFRRNKVAVGGAIFLVILLLVAVFAPLVAGQSPYSVDLGAIRQPPSSEHWLGTDASGRDVFARLVYAARVSLMVGVFAALLAVLFGTLVGAVAGLFGGWLDTALMRTADMMLSFPNIVVVIVLAGLLGPSIPILVIAIAASEWPTAARLVRGVTLAVREREYLHAARVAGASRGWLLRKHIVPAAMGQIVVVGTLAVAGAILSEAVLSFLGLGVQPPQASWGNMLNDAQSLTVIQSMPWLWLPPGLAIAATVLSVNFVGDGLRDAVDPRQSGRS</sequence>
<dbReference type="Pfam" id="PF00528">
    <property type="entry name" value="BPD_transp_1"/>
    <property type="match status" value="1"/>
</dbReference>
<feature type="region of interest" description="Disordered" evidence="8">
    <location>
        <begin position="1"/>
        <end position="36"/>
    </location>
</feature>
<dbReference type="InterPro" id="IPR053523">
    <property type="entry name" value="Oligopeptide_permease_AppC"/>
</dbReference>
<evidence type="ECO:0000313" key="11">
    <source>
        <dbReference type="Proteomes" id="UP000181980"/>
    </source>
</evidence>
<organism evidence="10 11">
    <name type="scientific">Jiangella alba</name>
    <dbReference type="NCBI Taxonomy" id="561176"/>
    <lineage>
        <taxon>Bacteria</taxon>
        <taxon>Bacillati</taxon>
        <taxon>Actinomycetota</taxon>
        <taxon>Actinomycetes</taxon>
        <taxon>Jiangellales</taxon>
        <taxon>Jiangellaceae</taxon>
        <taxon>Jiangella</taxon>
    </lineage>
</organism>
<feature type="compositionally biased region" description="Low complexity" evidence="8">
    <location>
        <begin position="13"/>
        <end position="24"/>
    </location>
</feature>
<dbReference type="PROSITE" id="PS50928">
    <property type="entry name" value="ABC_TM1"/>
    <property type="match status" value="1"/>
</dbReference>
<dbReference type="Pfam" id="PF12911">
    <property type="entry name" value="OppC_N"/>
    <property type="match status" value="1"/>
</dbReference>
<dbReference type="InterPro" id="IPR025966">
    <property type="entry name" value="OppC_N"/>
</dbReference>
<keyword evidence="6 7" id="KW-0472">Membrane</keyword>
<keyword evidence="4 7" id="KW-0812">Transmembrane</keyword>
<evidence type="ECO:0000256" key="2">
    <source>
        <dbReference type="ARBA" id="ARBA00022448"/>
    </source>
</evidence>
<evidence type="ECO:0000256" key="6">
    <source>
        <dbReference type="ARBA" id="ARBA00023136"/>
    </source>
</evidence>
<dbReference type="NCBIfam" id="NF045476">
    <property type="entry name" value="Opp4C"/>
    <property type="match status" value="1"/>
</dbReference>
<proteinExistence type="inferred from homology"/>
<dbReference type="Gene3D" id="1.10.3720.10">
    <property type="entry name" value="MetI-like"/>
    <property type="match status" value="1"/>
</dbReference>
<evidence type="ECO:0000256" key="1">
    <source>
        <dbReference type="ARBA" id="ARBA00004651"/>
    </source>
</evidence>
<comment type="similarity">
    <text evidence="7">Belongs to the binding-protein-dependent transport system permease family.</text>
</comment>
<dbReference type="CDD" id="cd06261">
    <property type="entry name" value="TM_PBP2"/>
    <property type="match status" value="1"/>
</dbReference>
<feature type="domain" description="ABC transmembrane type-1" evidence="9">
    <location>
        <begin position="110"/>
        <end position="301"/>
    </location>
</feature>
<dbReference type="InterPro" id="IPR050366">
    <property type="entry name" value="BP-dependent_transpt_permease"/>
</dbReference>
<comment type="subcellular location">
    <subcellularLocation>
        <location evidence="1 7">Cell membrane</location>
        <topology evidence="1 7">Multi-pass membrane protein</topology>
    </subcellularLocation>
</comment>
<dbReference type="InterPro" id="IPR000515">
    <property type="entry name" value="MetI-like"/>
</dbReference>
<gene>
    <name evidence="10" type="ORF">SAMN04488561_6519</name>
</gene>
<evidence type="ECO:0000259" key="9">
    <source>
        <dbReference type="PROSITE" id="PS50928"/>
    </source>
</evidence>
<dbReference type="RefSeq" id="WP_216094267.1">
    <property type="nucleotide sequence ID" value="NZ_FNUC01000004.1"/>
</dbReference>
<dbReference type="EMBL" id="FNUC01000004">
    <property type="protein sequence ID" value="SEF18458.1"/>
    <property type="molecule type" value="Genomic_DNA"/>
</dbReference>
<dbReference type="PANTHER" id="PTHR43386:SF1">
    <property type="entry name" value="D,D-DIPEPTIDE TRANSPORT SYSTEM PERMEASE PROTEIN DDPC-RELATED"/>
    <property type="match status" value="1"/>
</dbReference>
<feature type="transmembrane region" description="Helical" evidence="7">
    <location>
        <begin position="159"/>
        <end position="182"/>
    </location>
</feature>
<protein>
    <submittedName>
        <fullName evidence="10">Peptide/nickel transport system permease protein</fullName>
    </submittedName>
</protein>
<keyword evidence="3" id="KW-1003">Cell membrane</keyword>
<accession>A0A1H5PZ50</accession>
<dbReference type="InterPro" id="IPR035906">
    <property type="entry name" value="MetI-like_sf"/>
</dbReference>
<dbReference type="AlphaFoldDB" id="A0A1H5PZ50"/>
<dbReference type="STRING" id="561176.SAMN04488561_6519"/>
<keyword evidence="5 7" id="KW-1133">Transmembrane helix</keyword>
<feature type="transmembrane region" description="Helical" evidence="7">
    <location>
        <begin position="114"/>
        <end position="138"/>
    </location>
</feature>
<keyword evidence="2 7" id="KW-0813">Transport</keyword>
<evidence type="ECO:0000256" key="3">
    <source>
        <dbReference type="ARBA" id="ARBA00022475"/>
    </source>
</evidence>
<feature type="transmembrane region" description="Helical" evidence="7">
    <location>
        <begin position="223"/>
        <end position="244"/>
    </location>
</feature>
<evidence type="ECO:0000256" key="4">
    <source>
        <dbReference type="ARBA" id="ARBA00022692"/>
    </source>
</evidence>
<feature type="transmembrane region" description="Helical" evidence="7">
    <location>
        <begin position="49"/>
        <end position="71"/>
    </location>
</feature>